<dbReference type="InterPro" id="IPR003891">
    <property type="entry name" value="Initiation_fac_eIF4g_MI"/>
</dbReference>
<evidence type="ECO:0000313" key="8">
    <source>
        <dbReference type="EMBL" id="GHP09569.1"/>
    </source>
</evidence>
<evidence type="ECO:0000256" key="2">
    <source>
        <dbReference type="ARBA" id="ARBA00005497"/>
    </source>
</evidence>
<comment type="similarity">
    <text evidence="2">Belongs to the PDCD4 family.</text>
</comment>
<dbReference type="PANTHER" id="PTHR12626:SF0">
    <property type="entry name" value="PROGRAMMED CELL DEATH PROTEIN 4"/>
    <property type="match status" value="1"/>
</dbReference>
<dbReference type="AlphaFoldDB" id="A0A830HXD9"/>
<sequence length="833" mass="90909">MSSFLSPEQQAMFDRALLAAGKLTSPTSSYNNLAAEADSQSGSKRRHHHHHNHHHRSHRSSSKDETAASALTKKSPLKAVLKCGKGAWVLTDDGSMDAAEDDDGMDIYDDNDVDDDRNVVYTSTSSDDVSNGKTVITSESELRTNIADLIREYFLSGDAAACLDGFSDIDPARKHGALFCRRLIALAIDRRDREREMASRLLACAVDVPPSNQTPVLSEQACTRGILSLLEQMSELVIDSPDAVEQLSLFAARAAMDGCVAPNFFEQAEEVAACHGGAAASEEPPSARVVRKASVLCADKHAAERIVRCWGAAAGRTFAEIKLAVTSLIDEYVQSGDADEARRCLRELDVPFCHHELTKQMLRAVVEARGGDKAKSLVRLLRALVESNEVSSSQFARGLHRFVLALDDLALDVPWAKGELKEFLIRERAWFPLEVEIAAEEGIDGMSNHHIENGENGVMENGNSASYAVPPEATGAARREETSAAAEKGSVKAAKQRSNDILLEYMTSLDVDEAIRRVAEELADEPNLPAWHAHALFVKKAVSVALDHRDCDREAVSKLLWHLGDAKASKLEGGPVVQHASFKLGFASLVSAAHDLRIDHPLEGLHAISLFLARAVVDELLVPMDLVEYVEALEHGELDSPSARSAASCSLEVVRCAKRLLSARHAAERLYRCWGAAAGRTFAEIKLAVTSLIDEYVQSGDADEARRCLRELDVPFCHHELTKQMLRAVVEARGDDKAKSLVRLLRALVESNEVSSSQFARGLHRFVLALDDLALDVPWAKGELKEFLIRERAWFPLEVKDALRELESAAENAPAGGAEPSVLGSTLVECLQA</sequence>
<feature type="region of interest" description="Disordered" evidence="6">
    <location>
        <begin position="471"/>
        <end position="491"/>
    </location>
</feature>
<dbReference type="EMBL" id="BNJQ01000025">
    <property type="protein sequence ID" value="GHP09569.1"/>
    <property type="molecule type" value="Genomic_DNA"/>
</dbReference>
<gene>
    <name evidence="8" type="ORF">PPROV_000830400</name>
</gene>
<evidence type="ECO:0000256" key="5">
    <source>
        <dbReference type="ARBA" id="ARBA00023242"/>
    </source>
</evidence>
<dbReference type="Pfam" id="PF02847">
    <property type="entry name" value="MA3"/>
    <property type="match status" value="3"/>
</dbReference>
<dbReference type="Proteomes" id="UP000660262">
    <property type="component" value="Unassembled WGS sequence"/>
</dbReference>
<keyword evidence="4" id="KW-0677">Repeat</keyword>
<accession>A0A830HXD9</accession>
<dbReference type="InterPro" id="IPR039778">
    <property type="entry name" value="PDCD4"/>
</dbReference>
<proteinExistence type="inferred from homology"/>
<feature type="domain" description="MI" evidence="7">
    <location>
        <begin position="320"/>
        <end position="443"/>
    </location>
</feature>
<name>A0A830HXD9_9CHLO</name>
<comment type="subcellular location">
    <subcellularLocation>
        <location evidence="1">Cytoplasm</location>
    </subcellularLocation>
</comment>
<dbReference type="Gene3D" id="1.25.40.180">
    <property type="match status" value="4"/>
</dbReference>
<protein>
    <recommendedName>
        <fullName evidence="7">MI domain-containing protein</fullName>
    </recommendedName>
</protein>
<feature type="region of interest" description="Disordered" evidence="6">
    <location>
        <begin position="35"/>
        <end position="70"/>
    </location>
</feature>
<dbReference type="InterPro" id="IPR016024">
    <property type="entry name" value="ARM-type_fold"/>
</dbReference>
<dbReference type="SMART" id="SM00544">
    <property type="entry name" value="MA3"/>
    <property type="match status" value="4"/>
</dbReference>
<keyword evidence="9" id="KW-1185">Reference proteome</keyword>
<evidence type="ECO:0000256" key="1">
    <source>
        <dbReference type="ARBA" id="ARBA00004496"/>
    </source>
</evidence>
<feature type="domain" description="MI" evidence="7">
    <location>
        <begin position="493"/>
        <end position="631"/>
    </location>
</feature>
<evidence type="ECO:0000256" key="3">
    <source>
        <dbReference type="ARBA" id="ARBA00022490"/>
    </source>
</evidence>
<evidence type="ECO:0000256" key="6">
    <source>
        <dbReference type="SAM" id="MobiDB-lite"/>
    </source>
</evidence>
<reference evidence="8" key="1">
    <citation type="submission" date="2020-10" db="EMBL/GenBank/DDBJ databases">
        <title>Unveiling of a novel bifunctional photoreceptor, Dualchrome1, isolated from a cosmopolitan green alga.</title>
        <authorList>
            <person name="Suzuki S."/>
            <person name="Kawachi M."/>
        </authorList>
    </citation>
    <scope>NUCLEOTIDE SEQUENCE</scope>
    <source>
        <strain evidence="8">NIES 2893</strain>
    </source>
</reference>
<keyword evidence="3" id="KW-0963">Cytoplasm</keyword>
<dbReference type="SUPFAM" id="SSF48371">
    <property type="entry name" value="ARM repeat"/>
    <property type="match status" value="4"/>
</dbReference>
<feature type="domain" description="MI" evidence="7">
    <location>
        <begin position="141"/>
        <end position="270"/>
    </location>
</feature>
<dbReference type="PROSITE" id="PS51366">
    <property type="entry name" value="MI"/>
    <property type="match status" value="4"/>
</dbReference>
<dbReference type="GO" id="GO:0005737">
    <property type="term" value="C:cytoplasm"/>
    <property type="evidence" value="ECO:0007669"/>
    <property type="project" value="UniProtKB-SubCell"/>
</dbReference>
<feature type="domain" description="MI" evidence="7">
    <location>
        <begin position="684"/>
        <end position="807"/>
    </location>
</feature>
<comment type="caution">
    <text evidence="8">The sequence shown here is derived from an EMBL/GenBank/DDBJ whole genome shotgun (WGS) entry which is preliminary data.</text>
</comment>
<evidence type="ECO:0000313" key="9">
    <source>
        <dbReference type="Proteomes" id="UP000660262"/>
    </source>
</evidence>
<evidence type="ECO:0000259" key="7">
    <source>
        <dbReference type="PROSITE" id="PS51366"/>
    </source>
</evidence>
<dbReference type="OrthoDB" id="414546at2759"/>
<keyword evidence="5" id="KW-0539">Nucleus</keyword>
<organism evidence="8 9">
    <name type="scientific">Pycnococcus provasolii</name>
    <dbReference type="NCBI Taxonomy" id="41880"/>
    <lineage>
        <taxon>Eukaryota</taxon>
        <taxon>Viridiplantae</taxon>
        <taxon>Chlorophyta</taxon>
        <taxon>Pseudoscourfieldiophyceae</taxon>
        <taxon>Pseudoscourfieldiales</taxon>
        <taxon>Pycnococcaceae</taxon>
        <taxon>Pycnococcus</taxon>
    </lineage>
</organism>
<evidence type="ECO:0000256" key="4">
    <source>
        <dbReference type="ARBA" id="ARBA00022737"/>
    </source>
</evidence>
<feature type="compositionally biased region" description="Basic residues" evidence="6">
    <location>
        <begin position="43"/>
        <end position="60"/>
    </location>
</feature>
<dbReference type="PANTHER" id="PTHR12626">
    <property type="entry name" value="PROGRAMMED CELL DEATH 4"/>
    <property type="match status" value="1"/>
</dbReference>
<dbReference type="GO" id="GO:0045892">
    <property type="term" value="P:negative regulation of DNA-templated transcription"/>
    <property type="evidence" value="ECO:0007669"/>
    <property type="project" value="InterPro"/>
</dbReference>